<dbReference type="Pfam" id="PF00753">
    <property type="entry name" value="Lactamase_B"/>
    <property type="match status" value="1"/>
</dbReference>
<evidence type="ECO:0000259" key="6">
    <source>
        <dbReference type="SMART" id="SM00849"/>
    </source>
</evidence>
<evidence type="ECO:0000313" key="8">
    <source>
        <dbReference type="Proteomes" id="UP000064967"/>
    </source>
</evidence>
<proteinExistence type="inferred from homology"/>
<dbReference type="SUPFAM" id="SSF56281">
    <property type="entry name" value="Metallo-hydrolase/oxidoreductase"/>
    <property type="match status" value="1"/>
</dbReference>
<evidence type="ECO:0000256" key="2">
    <source>
        <dbReference type="ARBA" id="ARBA00022723"/>
    </source>
</evidence>
<dbReference type="Gene3D" id="3.60.15.10">
    <property type="entry name" value="Ribonuclease Z/Hydroxyacylglutathione hydrolase-like"/>
    <property type="match status" value="1"/>
</dbReference>
<dbReference type="STRING" id="1391654.AKJ09_05191"/>
<dbReference type="InterPro" id="IPR036866">
    <property type="entry name" value="RibonucZ/Hydroxyglut_hydro"/>
</dbReference>
<dbReference type="GO" id="GO:0016787">
    <property type="term" value="F:hydrolase activity"/>
    <property type="evidence" value="ECO:0007669"/>
    <property type="project" value="UniProtKB-KW"/>
</dbReference>
<dbReference type="RefSeq" id="WP_205633787.1">
    <property type="nucleotide sequence ID" value="NZ_CP012333.1"/>
</dbReference>
<dbReference type="KEGG" id="llu:AKJ09_05191"/>
<sequence>MKRSLVAMAALTLFACSHGAPPAETKAPTAAAVDATDVFRFHVGSLEAIALKDGDIHIPNDGKTVGVGQGKEAVGALLSSAGVSAETIDFSIQPLAVRDGARILLFDTGAGDASFAKAGRLTASLRAASIEPSAVTDVFLSHGHPDHIGGFVTPEGTSAFPKARIHVSAPEWEAMRADPKHASLVKMIGPQVDAFAPNATILPSVTAVAVRGHTPGHSAYRISSGSEHLLYVGDSVHHSVVSVQKPDWTIAFDLGGDAPTAQASRRALLEQASTENLRIYAGHFPFPGIGHVRKQGDGFVWVPEAK</sequence>
<keyword evidence="8" id="KW-1185">Reference proteome</keyword>
<feature type="chain" id="PRO_5005466236" description="Metallo-beta-lactamase domain-containing protein" evidence="5">
    <location>
        <begin position="20"/>
        <end position="306"/>
    </location>
</feature>
<keyword evidence="3" id="KW-0378">Hydrolase</keyword>
<dbReference type="Proteomes" id="UP000064967">
    <property type="component" value="Chromosome"/>
</dbReference>
<evidence type="ECO:0000256" key="1">
    <source>
        <dbReference type="ARBA" id="ARBA00007749"/>
    </source>
</evidence>
<dbReference type="EMBL" id="CP012333">
    <property type="protein sequence ID" value="AKU98527.1"/>
    <property type="molecule type" value="Genomic_DNA"/>
</dbReference>
<dbReference type="InterPro" id="IPR001279">
    <property type="entry name" value="Metallo-B-lactamas"/>
</dbReference>
<protein>
    <recommendedName>
        <fullName evidence="6">Metallo-beta-lactamase domain-containing protein</fullName>
    </recommendedName>
</protein>
<dbReference type="InterPro" id="IPR051013">
    <property type="entry name" value="MBL_superfamily_lactonases"/>
</dbReference>
<evidence type="ECO:0000256" key="5">
    <source>
        <dbReference type="SAM" id="SignalP"/>
    </source>
</evidence>
<feature type="signal peptide" evidence="5">
    <location>
        <begin position="1"/>
        <end position="19"/>
    </location>
</feature>
<feature type="domain" description="Metallo-beta-lactamase" evidence="6">
    <location>
        <begin position="91"/>
        <end position="283"/>
    </location>
</feature>
<dbReference type="SMART" id="SM00849">
    <property type="entry name" value="Lactamase_B"/>
    <property type="match status" value="1"/>
</dbReference>
<keyword evidence="4" id="KW-0862">Zinc</keyword>
<gene>
    <name evidence="7" type="ORF">AKJ09_05191</name>
</gene>
<dbReference type="GO" id="GO:0046872">
    <property type="term" value="F:metal ion binding"/>
    <property type="evidence" value="ECO:0007669"/>
    <property type="project" value="UniProtKB-KW"/>
</dbReference>
<accession>A0A0K1PYE5</accession>
<keyword evidence="2" id="KW-0479">Metal-binding</keyword>
<evidence type="ECO:0000256" key="3">
    <source>
        <dbReference type="ARBA" id="ARBA00022801"/>
    </source>
</evidence>
<dbReference type="AlphaFoldDB" id="A0A0K1PYE5"/>
<organism evidence="7 8">
    <name type="scientific">Labilithrix luteola</name>
    <dbReference type="NCBI Taxonomy" id="1391654"/>
    <lineage>
        <taxon>Bacteria</taxon>
        <taxon>Pseudomonadati</taxon>
        <taxon>Myxococcota</taxon>
        <taxon>Polyangia</taxon>
        <taxon>Polyangiales</taxon>
        <taxon>Labilitrichaceae</taxon>
        <taxon>Labilithrix</taxon>
    </lineage>
</organism>
<evidence type="ECO:0000256" key="4">
    <source>
        <dbReference type="ARBA" id="ARBA00022833"/>
    </source>
</evidence>
<dbReference type="CDD" id="cd07720">
    <property type="entry name" value="OPHC2-like_MBL-fold"/>
    <property type="match status" value="1"/>
</dbReference>
<evidence type="ECO:0000313" key="7">
    <source>
        <dbReference type="EMBL" id="AKU98527.1"/>
    </source>
</evidence>
<keyword evidence="5" id="KW-0732">Signal</keyword>
<dbReference type="PROSITE" id="PS51257">
    <property type="entry name" value="PROKAR_LIPOPROTEIN"/>
    <property type="match status" value="1"/>
</dbReference>
<comment type="similarity">
    <text evidence="1">Belongs to the metallo-beta-lactamase superfamily.</text>
</comment>
<reference evidence="7 8" key="1">
    <citation type="submission" date="2015-08" db="EMBL/GenBank/DDBJ databases">
        <authorList>
            <person name="Babu N.S."/>
            <person name="Beckwith C.J."/>
            <person name="Beseler K.G."/>
            <person name="Brison A."/>
            <person name="Carone J.V."/>
            <person name="Caskin T.P."/>
            <person name="Diamond M."/>
            <person name="Durham M.E."/>
            <person name="Foxe J.M."/>
            <person name="Go M."/>
            <person name="Henderson B.A."/>
            <person name="Jones I.B."/>
            <person name="McGettigan J.A."/>
            <person name="Micheletti S.J."/>
            <person name="Nasrallah M.E."/>
            <person name="Ortiz D."/>
            <person name="Piller C.R."/>
            <person name="Privatt S.R."/>
            <person name="Schneider S.L."/>
            <person name="Sharp S."/>
            <person name="Smith T.C."/>
            <person name="Stanton J.D."/>
            <person name="Ullery H.E."/>
            <person name="Wilson R.J."/>
            <person name="Serrano M.G."/>
            <person name="Buck G."/>
            <person name="Lee V."/>
            <person name="Wang Y."/>
            <person name="Carvalho R."/>
            <person name="Voegtly L."/>
            <person name="Shi R."/>
            <person name="Duckworth R."/>
            <person name="Johnson A."/>
            <person name="Loviza R."/>
            <person name="Walstead R."/>
            <person name="Shah Z."/>
            <person name="Kiflezghi M."/>
            <person name="Wade K."/>
            <person name="Ball S.L."/>
            <person name="Bradley K.W."/>
            <person name="Asai D.J."/>
            <person name="Bowman C.A."/>
            <person name="Russell D.A."/>
            <person name="Pope W.H."/>
            <person name="Jacobs-Sera D."/>
            <person name="Hendrix R.W."/>
            <person name="Hatfull G.F."/>
        </authorList>
    </citation>
    <scope>NUCLEOTIDE SEQUENCE [LARGE SCALE GENOMIC DNA]</scope>
    <source>
        <strain evidence="7 8">DSM 27648</strain>
    </source>
</reference>
<dbReference type="PANTHER" id="PTHR42978">
    <property type="entry name" value="QUORUM-QUENCHING LACTONASE YTNP-RELATED-RELATED"/>
    <property type="match status" value="1"/>
</dbReference>
<name>A0A0K1PYE5_9BACT</name>
<dbReference type="PANTHER" id="PTHR42978:SF6">
    <property type="entry name" value="QUORUM-QUENCHING LACTONASE YTNP-RELATED"/>
    <property type="match status" value="1"/>
</dbReference>